<protein>
    <submittedName>
        <fullName evidence="1">Uncharacterized protein</fullName>
    </submittedName>
</protein>
<dbReference type="EMBL" id="RBUF01000483">
    <property type="protein sequence ID" value="RMU71564.1"/>
    <property type="molecule type" value="Genomic_DNA"/>
</dbReference>
<gene>
    <name evidence="1" type="ORF">ALP24_05650</name>
</gene>
<evidence type="ECO:0000313" key="2">
    <source>
        <dbReference type="Proteomes" id="UP000274315"/>
    </source>
</evidence>
<evidence type="ECO:0000313" key="1">
    <source>
        <dbReference type="EMBL" id="RMU71564.1"/>
    </source>
</evidence>
<accession>A0A3M5WP70</accession>
<organism evidence="1 2">
    <name type="scientific">Pseudomonas syringae pv. aptata</name>
    <dbReference type="NCBI Taxonomy" id="83167"/>
    <lineage>
        <taxon>Bacteria</taxon>
        <taxon>Pseudomonadati</taxon>
        <taxon>Pseudomonadota</taxon>
        <taxon>Gammaproteobacteria</taxon>
        <taxon>Pseudomonadales</taxon>
        <taxon>Pseudomonadaceae</taxon>
        <taxon>Pseudomonas</taxon>
        <taxon>Pseudomonas syringae</taxon>
    </lineage>
</organism>
<comment type="caution">
    <text evidence="1">The sequence shown here is derived from an EMBL/GenBank/DDBJ whole genome shotgun (WGS) entry which is preliminary data.</text>
</comment>
<dbReference type="AlphaFoldDB" id="A0A3M5WP70"/>
<reference evidence="1 2" key="1">
    <citation type="submission" date="2018-08" db="EMBL/GenBank/DDBJ databases">
        <title>Recombination of ecologically and evolutionarily significant loci maintains genetic cohesion in the Pseudomonas syringae species complex.</title>
        <authorList>
            <person name="Dillon M."/>
            <person name="Thakur S."/>
            <person name="Almeida R.N.D."/>
            <person name="Weir B.S."/>
            <person name="Guttman D.S."/>
        </authorList>
    </citation>
    <scope>NUCLEOTIDE SEQUENCE [LARGE SCALE GENOMIC DNA]</scope>
    <source>
        <strain evidence="1 2">ICMP 11935</strain>
    </source>
</reference>
<sequence length="544" mass="58445">MDEVVIRHHFGADEAFFEVGVDHACGLWCGGTDADGPGADFFDACGEVGLQVEHFVASANHAVQAGFFEAQGFEEHVFLFAVIELGDFGFDLVADRHQHCAFFFGDGADHVQQRVVLETVFGDVGDVHDRLGGQQVEATDGGFLVVAHALHQAACRLAFAEVCNQLLQQAFLDHCFLVAALGAAGDLLQLLLAAVEVGEDQFQIDDLDVALGVDAVGDVNHVLVFKAAHHVGDGVGLADVGEKLVAQAFALRGACHEAGDVDELHGGRQDAFRVDDGCQGRQARIGHWHDTAVRFDGAEGEVLGRDTRFGQGVEQGGLADVRQADDAAIESHGVSPRVMSGLLAVQVFHRPVPFTGEDIRQHAEGKVDTGVQFFLFGAWRSTQDKAGYLAGIARVANAKPQAMECVLIAELRNDVAQPVMTAMAAAHFEFGNARRQVKFVMRHQNRLDRNTIKAGECRDSLAAAVHVRGGDQQTNILTLVREAPGQAKEFALGNEVDSLRRSNTLNKKSPCVMPGLFVFGAWISQAHDQLYGGHDRGSSFGVEG</sequence>
<dbReference type="Proteomes" id="UP000274315">
    <property type="component" value="Unassembled WGS sequence"/>
</dbReference>
<proteinExistence type="predicted"/>
<name>A0A3M5WP70_PSEAP</name>